<evidence type="ECO:0000256" key="7">
    <source>
        <dbReference type="SAM" id="MobiDB-lite"/>
    </source>
</evidence>
<feature type="transmembrane region" description="Helical" evidence="8">
    <location>
        <begin position="156"/>
        <end position="176"/>
    </location>
</feature>
<comment type="catalytic activity">
    <reaction evidence="1">
        <text>ATP + protein L-histidine = ADP + protein N-phospho-L-histidine.</text>
        <dbReference type="EC" id="2.7.13.3"/>
    </reaction>
</comment>
<evidence type="ECO:0000313" key="11">
    <source>
        <dbReference type="Proteomes" id="UP000480122"/>
    </source>
</evidence>
<dbReference type="PANTHER" id="PTHR24421:SF10">
    <property type="entry name" value="NITRATE_NITRITE SENSOR PROTEIN NARQ"/>
    <property type="match status" value="1"/>
</dbReference>
<feature type="domain" description="Histidine kinase/HSP90-like ATPase" evidence="9">
    <location>
        <begin position="486"/>
        <end position="570"/>
    </location>
</feature>
<keyword evidence="8" id="KW-0472">Membrane</keyword>
<evidence type="ECO:0000256" key="5">
    <source>
        <dbReference type="ARBA" id="ARBA00023012"/>
    </source>
</evidence>
<evidence type="ECO:0000256" key="8">
    <source>
        <dbReference type="SAM" id="Phobius"/>
    </source>
</evidence>
<evidence type="ECO:0000256" key="4">
    <source>
        <dbReference type="ARBA" id="ARBA00022777"/>
    </source>
</evidence>
<keyword evidence="11" id="KW-1185">Reference proteome</keyword>
<dbReference type="CDD" id="cd16917">
    <property type="entry name" value="HATPase_UhpB-NarQ-NarX-like"/>
    <property type="match status" value="1"/>
</dbReference>
<dbReference type="EMBL" id="WODA01000026">
    <property type="protein sequence ID" value="MUN08952.1"/>
    <property type="molecule type" value="Genomic_DNA"/>
</dbReference>
<dbReference type="SUPFAM" id="SSF55874">
    <property type="entry name" value="ATPase domain of HSP90 chaperone/DNA topoisomerase II/histidine kinase"/>
    <property type="match status" value="1"/>
</dbReference>
<feature type="transmembrane region" description="Helical" evidence="8">
    <location>
        <begin position="131"/>
        <end position="149"/>
    </location>
</feature>
<dbReference type="RefSeq" id="WP_155843976.1">
    <property type="nucleotide sequence ID" value="NZ_BAAAIA010000013.1"/>
</dbReference>
<protein>
    <recommendedName>
        <fullName evidence="2">histidine kinase</fullName>
        <ecNumber evidence="2">2.7.13.3</ecNumber>
    </recommendedName>
</protein>
<evidence type="ECO:0000259" key="9">
    <source>
        <dbReference type="Pfam" id="PF02518"/>
    </source>
</evidence>
<dbReference type="OrthoDB" id="3171430at2"/>
<feature type="transmembrane region" description="Helical" evidence="8">
    <location>
        <begin position="38"/>
        <end position="59"/>
    </location>
</feature>
<dbReference type="GO" id="GO:0000160">
    <property type="term" value="P:phosphorelay signal transduction system"/>
    <property type="evidence" value="ECO:0007669"/>
    <property type="project" value="UniProtKB-KW"/>
</dbReference>
<feature type="coiled-coil region" evidence="6">
    <location>
        <begin position="313"/>
        <end position="340"/>
    </location>
</feature>
<evidence type="ECO:0000256" key="3">
    <source>
        <dbReference type="ARBA" id="ARBA00022679"/>
    </source>
</evidence>
<dbReference type="AlphaFoldDB" id="A0A7C9LEU8"/>
<dbReference type="Proteomes" id="UP000480122">
    <property type="component" value="Unassembled WGS sequence"/>
</dbReference>
<feature type="transmembrane region" description="Helical" evidence="8">
    <location>
        <begin position="65"/>
        <end position="86"/>
    </location>
</feature>
<reference evidence="10 11" key="1">
    <citation type="submission" date="2019-11" db="EMBL/GenBank/DDBJ databases">
        <title>Agromyces kandeliae sp. nov., isolated from mangrove soil.</title>
        <authorList>
            <person name="Wang R."/>
        </authorList>
    </citation>
    <scope>NUCLEOTIDE SEQUENCE [LARGE SCALE GENOMIC DNA]</scope>
    <source>
        <strain evidence="10 11">JCM 11431</strain>
    </source>
</reference>
<feature type="region of interest" description="Disordered" evidence="7">
    <location>
        <begin position="369"/>
        <end position="420"/>
    </location>
</feature>
<feature type="transmembrane region" description="Helical" evidence="8">
    <location>
        <begin position="12"/>
        <end position="31"/>
    </location>
</feature>
<keyword evidence="4" id="KW-0418">Kinase</keyword>
<comment type="caution">
    <text evidence="10">The sequence shown here is derived from an EMBL/GenBank/DDBJ whole genome shotgun (WGS) entry which is preliminary data.</text>
</comment>
<evidence type="ECO:0000256" key="6">
    <source>
        <dbReference type="SAM" id="Coils"/>
    </source>
</evidence>
<keyword evidence="3" id="KW-0808">Transferase</keyword>
<accession>A0A7C9LEU8</accession>
<keyword evidence="8" id="KW-0812">Transmembrane</keyword>
<keyword evidence="8" id="KW-1133">Transmembrane helix</keyword>
<sequence length="575" mass="58226">MALSAARIGGTRAAIAVAGVLVAFATASVAWDPRNAPVLVLDLAVGLAFVGLAVVAVPFSVPVTVLSGAVALAWYAGTAWAPAVFWHRGALTWLLLAYPLLRPATRLEGIVAGAAIAISTVPFAWSNPIASAGIATVLGAVAAWSTASIRSRGRAAFTAHLALVAFAALILIGALIDASEAAGTALPFYVAYEITVAAIALALGAVLPRPSASAVADLVIDLDGTPDTSMRERLSRALGDRGVRIAYADATADGFRDADGRPLDPAGPASGRATTPILRSGRPVAIIEHDAASVTAGTLVDAIGSATAAIDEHEHLTAEIAAHVTEVEDARRRLARAADRERSALRSRLRTTVEEPLEGLLGSLRADAAGPAGAAEPADAAELAHAAGHADPADADADAHADADADADEPVDPAAPAADPAAPAAFARTIAILEGALVEVVEAGQGLRPRELDDGLGAAVRVLSERSPLTVDLSPGRGTRYAPEVESAMYAACSEALQNCAKHAGVDRAAVEIADADGSLVIRIRDAGAGGADPSRGRGLRGLADRVRAVGGDVHVESPPGSGTLVELTYRGEPS</sequence>
<dbReference type="Pfam" id="PF02518">
    <property type="entry name" value="HATPase_c"/>
    <property type="match status" value="1"/>
</dbReference>
<dbReference type="GO" id="GO:0004673">
    <property type="term" value="F:protein histidine kinase activity"/>
    <property type="evidence" value="ECO:0007669"/>
    <property type="project" value="UniProtKB-EC"/>
</dbReference>
<proteinExistence type="predicted"/>
<feature type="region of interest" description="Disordered" evidence="7">
    <location>
        <begin position="552"/>
        <end position="575"/>
    </location>
</feature>
<dbReference type="InterPro" id="IPR036890">
    <property type="entry name" value="HATPase_C_sf"/>
</dbReference>
<organism evidence="10 11">
    <name type="scientific">Agromyces luteolus</name>
    <dbReference type="NCBI Taxonomy" id="88373"/>
    <lineage>
        <taxon>Bacteria</taxon>
        <taxon>Bacillati</taxon>
        <taxon>Actinomycetota</taxon>
        <taxon>Actinomycetes</taxon>
        <taxon>Micrococcales</taxon>
        <taxon>Microbacteriaceae</taxon>
        <taxon>Agromyces</taxon>
    </lineage>
</organism>
<evidence type="ECO:0000256" key="1">
    <source>
        <dbReference type="ARBA" id="ARBA00000085"/>
    </source>
</evidence>
<dbReference type="Gene3D" id="3.30.565.10">
    <property type="entry name" value="Histidine kinase-like ATPase, C-terminal domain"/>
    <property type="match status" value="1"/>
</dbReference>
<gene>
    <name evidence="10" type="ORF">GLX25_17760</name>
</gene>
<dbReference type="InterPro" id="IPR003594">
    <property type="entry name" value="HATPase_dom"/>
</dbReference>
<name>A0A7C9LEU8_9MICO</name>
<evidence type="ECO:0000256" key="2">
    <source>
        <dbReference type="ARBA" id="ARBA00012438"/>
    </source>
</evidence>
<evidence type="ECO:0000313" key="10">
    <source>
        <dbReference type="EMBL" id="MUN08952.1"/>
    </source>
</evidence>
<dbReference type="PANTHER" id="PTHR24421">
    <property type="entry name" value="NITRATE/NITRITE SENSOR PROTEIN NARX-RELATED"/>
    <property type="match status" value="1"/>
</dbReference>
<keyword evidence="5" id="KW-0902">Two-component regulatory system</keyword>
<dbReference type="EC" id="2.7.13.3" evidence="2"/>
<keyword evidence="6" id="KW-0175">Coiled coil</keyword>
<feature type="transmembrane region" description="Helical" evidence="8">
    <location>
        <begin position="188"/>
        <end position="207"/>
    </location>
</feature>
<dbReference type="InterPro" id="IPR050482">
    <property type="entry name" value="Sensor_HK_TwoCompSys"/>
</dbReference>
<feature type="compositionally biased region" description="Low complexity" evidence="7">
    <location>
        <begin position="369"/>
        <end position="390"/>
    </location>
</feature>